<dbReference type="InterPro" id="IPR012334">
    <property type="entry name" value="Pectin_lyas_fold"/>
</dbReference>
<dbReference type="PANTHER" id="PTHR42970:SF1">
    <property type="entry name" value="PECTATE LYASE C-RELATED"/>
    <property type="match status" value="1"/>
</dbReference>
<comment type="caution">
    <text evidence="4">The sequence shown here is derived from an EMBL/GenBank/DDBJ whole genome shotgun (WGS) entry which is preliminary data.</text>
</comment>
<keyword evidence="2" id="KW-0325">Glycoprotein</keyword>
<protein>
    <recommendedName>
        <fullName evidence="6">Pectate lyase</fullName>
    </recommendedName>
</protein>
<dbReference type="SUPFAM" id="SSF51126">
    <property type="entry name" value="Pectin lyase-like"/>
    <property type="match status" value="1"/>
</dbReference>
<sequence length="582" mass="63738">MILLNPTQKKMSLLSSLLLLVTACSKDADLLSDYVIAKDGDLQSIALLVDDRFFLGSGQTSIVMDVLNNDNFNGDAQVTIVETSTPKNGEVIINADNTLTYIPQTVDTNPETTTTEETTTASESAEVLVEDSFTYTTEVITSDNEVSREEATVTISTSDMGELLAFPGAEGFGKYTTGGRGGQVIHVTNLNDSGPGSLREALLTKGPRIVVFDVGGTIQLNSYLQIGSTQYSENVARENITIAGETAPYPGITIKGGVLDIYSSNVIVRYLTIRTNIPQVESDDAIRIRNWGTNGYNIRNIIIDHCSISHGSDENLDISCSSEGKDIRIENITIQNCLLGENTQQNKNSLRGPGVFNLSFLNNFLTECTDRNILVGYGSNGESLEFINNIIYGFEGGLAISWGNRVDAISNIYESFGSNPNHYNVITLGSQGYNNPINTGAIYVEGNFISGPMETNAHHYNQELLDFKSSQRVLGNSYISNWEKEKQAIENKVLSKVGNSLYRDSLDENWINSYINKNGVFGFTSVPPKQNSARPANYDTDNDGMADEWERSVFGDLSKSSNGDEDGNGYSNIESFFYYLTQ</sequence>
<keyword evidence="5" id="KW-1185">Reference proteome</keyword>
<dbReference type="Gene3D" id="2.160.20.10">
    <property type="entry name" value="Single-stranded right-handed beta-helix, Pectin lyase-like"/>
    <property type="match status" value="1"/>
</dbReference>
<keyword evidence="1" id="KW-0479">Metal-binding</keyword>
<gene>
    <name evidence="4" type="ORF">FEK29_09910</name>
</gene>
<evidence type="ECO:0000256" key="1">
    <source>
        <dbReference type="ARBA" id="ARBA00022723"/>
    </source>
</evidence>
<evidence type="ECO:0000256" key="3">
    <source>
        <dbReference type="SAM" id="SignalP"/>
    </source>
</evidence>
<evidence type="ECO:0000313" key="4">
    <source>
        <dbReference type="EMBL" id="TLF44552.1"/>
    </source>
</evidence>
<dbReference type="EMBL" id="VBUK01000005">
    <property type="protein sequence ID" value="TLF44552.1"/>
    <property type="molecule type" value="Genomic_DNA"/>
</dbReference>
<dbReference type="Proteomes" id="UP000308382">
    <property type="component" value="Unassembled WGS sequence"/>
</dbReference>
<dbReference type="GO" id="GO:0046872">
    <property type="term" value="F:metal ion binding"/>
    <property type="evidence" value="ECO:0007669"/>
    <property type="project" value="UniProtKB-KW"/>
</dbReference>
<proteinExistence type="predicted"/>
<reference evidence="4 5" key="1">
    <citation type="journal article" date="2017" name="Int. J. Syst. Evol. Microbiol.">
        <title>Maripseudobacter aurantiacus gen. nov., sp. nov., a novel member of the family Flavobacteriaceae isolated from a sedimentation basin.</title>
        <authorList>
            <person name="Chen C."/>
            <person name="Su Y."/>
            <person name="Tao T."/>
            <person name="Fu G."/>
            <person name="Zhang C."/>
            <person name="Sun C."/>
            <person name="Zhang X."/>
            <person name="Wu M."/>
        </authorList>
    </citation>
    <scope>NUCLEOTIDE SEQUENCE [LARGE SCALE GENOMIC DNA]</scope>
    <source>
        <strain evidence="5">CDA4</strain>
    </source>
</reference>
<dbReference type="AlphaFoldDB" id="A0A5R8M4J5"/>
<keyword evidence="3" id="KW-0732">Signal</keyword>
<evidence type="ECO:0000256" key="2">
    <source>
        <dbReference type="ARBA" id="ARBA00023180"/>
    </source>
</evidence>
<dbReference type="PANTHER" id="PTHR42970">
    <property type="entry name" value="PECTATE LYASE C-RELATED"/>
    <property type="match status" value="1"/>
</dbReference>
<dbReference type="InterPro" id="IPR052063">
    <property type="entry name" value="Polysaccharide_Lyase_1"/>
</dbReference>
<organism evidence="4 5">
    <name type="scientific">Maribacter aurantiacus</name>
    <dbReference type="NCBI Taxonomy" id="1882343"/>
    <lineage>
        <taxon>Bacteria</taxon>
        <taxon>Pseudomonadati</taxon>
        <taxon>Bacteroidota</taxon>
        <taxon>Flavobacteriia</taxon>
        <taxon>Flavobacteriales</taxon>
        <taxon>Flavobacteriaceae</taxon>
        <taxon>Maribacter</taxon>
    </lineage>
</organism>
<feature type="signal peptide" evidence="3">
    <location>
        <begin position="1"/>
        <end position="28"/>
    </location>
</feature>
<feature type="chain" id="PRO_5024440190" description="Pectate lyase" evidence="3">
    <location>
        <begin position="29"/>
        <end position="582"/>
    </location>
</feature>
<evidence type="ECO:0000313" key="5">
    <source>
        <dbReference type="Proteomes" id="UP000308382"/>
    </source>
</evidence>
<dbReference type="RefSeq" id="WP_138258280.1">
    <property type="nucleotide sequence ID" value="NZ_VBUK01000005.1"/>
</dbReference>
<accession>A0A5R8M4J5</accession>
<name>A0A5R8M4J5_9FLAO</name>
<evidence type="ECO:0008006" key="6">
    <source>
        <dbReference type="Google" id="ProtNLM"/>
    </source>
</evidence>
<dbReference type="InterPro" id="IPR011050">
    <property type="entry name" value="Pectin_lyase_fold/virulence"/>
</dbReference>
<dbReference type="OrthoDB" id="8737820at2"/>